<dbReference type="RefSeq" id="WP_344996956.1">
    <property type="nucleotide sequence ID" value="NZ_BAABFR010000042.1"/>
</dbReference>
<dbReference type="Pfam" id="PF00378">
    <property type="entry name" value="ECH_1"/>
    <property type="match status" value="1"/>
</dbReference>
<accession>A0ABP8JS55</accession>
<evidence type="ECO:0000313" key="3">
    <source>
        <dbReference type="Proteomes" id="UP001500635"/>
    </source>
</evidence>
<evidence type="ECO:0000313" key="2">
    <source>
        <dbReference type="EMBL" id="GAA4395349.1"/>
    </source>
</evidence>
<dbReference type="InterPro" id="IPR029045">
    <property type="entry name" value="ClpP/crotonase-like_dom_sf"/>
</dbReference>
<dbReference type="PANTHER" id="PTHR43802:SF1">
    <property type="entry name" value="IP11341P-RELATED"/>
    <property type="match status" value="1"/>
</dbReference>
<dbReference type="PANTHER" id="PTHR43802">
    <property type="entry name" value="ENOYL-COA HYDRATASE"/>
    <property type="match status" value="1"/>
</dbReference>
<keyword evidence="3" id="KW-1185">Reference proteome</keyword>
<dbReference type="CDD" id="cd06558">
    <property type="entry name" value="crotonase-like"/>
    <property type="match status" value="1"/>
</dbReference>
<dbReference type="InterPro" id="IPR001753">
    <property type="entry name" value="Enoyl-CoA_hydra/iso"/>
</dbReference>
<dbReference type="NCBIfam" id="NF006140">
    <property type="entry name" value="PRK08290.1"/>
    <property type="match status" value="1"/>
</dbReference>
<name>A0ABP8JS55_9ACTN</name>
<dbReference type="Proteomes" id="UP001500635">
    <property type="component" value="Unassembled WGS sequence"/>
</dbReference>
<reference evidence="3" key="1">
    <citation type="journal article" date="2019" name="Int. J. Syst. Evol. Microbiol.">
        <title>The Global Catalogue of Microorganisms (GCM) 10K type strain sequencing project: providing services to taxonomists for standard genome sequencing and annotation.</title>
        <authorList>
            <consortium name="The Broad Institute Genomics Platform"/>
            <consortium name="The Broad Institute Genome Sequencing Center for Infectious Disease"/>
            <person name="Wu L."/>
            <person name="Ma J."/>
        </authorList>
    </citation>
    <scope>NUCLEOTIDE SEQUENCE [LARGE SCALE GENOMIC DNA]</scope>
    <source>
        <strain evidence="3">JCM 17688</strain>
    </source>
</reference>
<comment type="similarity">
    <text evidence="1">Belongs to the enoyl-CoA hydratase/isomerase family.</text>
</comment>
<protein>
    <submittedName>
        <fullName evidence="2">Enoyl-CoA hydratase</fullName>
    </submittedName>
</protein>
<dbReference type="SUPFAM" id="SSF52096">
    <property type="entry name" value="ClpP/crotonase"/>
    <property type="match status" value="1"/>
</dbReference>
<evidence type="ECO:0000256" key="1">
    <source>
        <dbReference type="ARBA" id="ARBA00005254"/>
    </source>
</evidence>
<gene>
    <name evidence="2" type="ORF">GCM10023147_28470</name>
</gene>
<organism evidence="2 3">
    <name type="scientific">Tsukamurella soli</name>
    <dbReference type="NCBI Taxonomy" id="644556"/>
    <lineage>
        <taxon>Bacteria</taxon>
        <taxon>Bacillati</taxon>
        <taxon>Actinomycetota</taxon>
        <taxon>Actinomycetes</taxon>
        <taxon>Mycobacteriales</taxon>
        <taxon>Tsukamurellaceae</taxon>
        <taxon>Tsukamurella</taxon>
    </lineage>
</organism>
<dbReference type="EMBL" id="BAABFR010000042">
    <property type="protein sequence ID" value="GAA4395349.1"/>
    <property type="molecule type" value="Genomic_DNA"/>
</dbReference>
<proteinExistence type="inferred from homology"/>
<dbReference type="Gene3D" id="3.90.226.10">
    <property type="entry name" value="2-enoyl-CoA Hydratase, Chain A, domain 1"/>
    <property type="match status" value="1"/>
</dbReference>
<comment type="caution">
    <text evidence="2">The sequence shown here is derived from an EMBL/GenBank/DDBJ whole genome shotgun (WGS) entry which is preliminary data.</text>
</comment>
<sequence length="277" mass="29357">MDAGHEQRIRIEHPAPHITRVVLARPQKRNAQDPALLYQLDAALASAAADDDARVIVLAADGPDFSSGHDLSAPFTLPGAPTATVGGGFDAPGVEGHYAFECEAFLGLCRRWREIPKPTIAQVQGRVIAGGLMLVWPMDLVVASTDATFSDPVAAFGVNGVEYFAHAFEIGARKAKELLFTGTPITAAEACSYGMVNTVVPIAELESATMELAERIASRPPFGIRLAKTSVNRSQDAQGLQQAMDTAFALHHVGHANNLARHGALIDPAGVPLVRGR</sequence>